<sequence>MFEQRMTLLTLGVADVGRARAFYERLGWKASSASQTGIAFFQIGGSAIALYEQAALTADTGLAEPRPGARDAGLQHALA</sequence>
<dbReference type="Pfam" id="PF22677">
    <property type="entry name" value="Ble-like_N"/>
    <property type="match status" value="1"/>
</dbReference>
<name>A0ABW5CNZ1_9HYPH</name>
<dbReference type="EMBL" id="JBHUIJ010000012">
    <property type="protein sequence ID" value="MFD2237743.1"/>
    <property type="molecule type" value="Genomic_DNA"/>
</dbReference>
<organism evidence="2 3">
    <name type="scientific">Aureimonas populi</name>
    <dbReference type="NCBI Taxonomy" id="1701758"/>
    <lineage>
        <taxon>Bacteria</taxon>
        <taxon>Pseudomonadati</taxon>
        <taxon>Pseudomonadota</taxon>
        <taxon>Alphaproteobacteria</taxon>
        <taxon>Hyphomicrobiales</taxon>
        <taxon>Aurantimonadaceae</taxon>
        <taxon>Aureimonas</taxon>
    </lineage>
</organism>
<evidence type="ECO:0000313" key="2">
    <source>
        <dbReference type="EMBL" id="MFD2237743.1"/>
    </source>
</evidence>
<dbReference type="SUPFAM" id="SSF54593">
    <property type="entry name" value="Glyoxalase/Bleomycin resistance protein/Dihydroxybiphenyl dioxygenase"/>
    <property type="match status" value="1"/>
</dbReference>
<protein>
    <recommendedName>
        <fullName evidence="1">Glyoxalase/Bleomycin resistance-like N-terminal domain-containing protein</fullName>
    </recommendedName>
</protein>
<comment type="caution">
    <text evidence="2">The sequence shown here is derived from an EMBL/GenBank/DDBJ whole genome shotgun (WGS) entry which is preliminary data.</text>
</comment>
<gene>
    <name evidence="2" type="ORF">ACFSKQ_09740</name>
</gene>
<keyword evidence="3" id="KW-1185">Reference proteome</keyword>
<dbReference type="InterPro" id="IPR029068">
    <property type="entry name" value="Glyas_Bleomycin-R_OHBP_Dase"/>
</dbReference>
<feature type="domain" description="Glyoxalase/Bleomycin resistance-like N-terminal" evidence="1">
    <location>
        <begin position="5"/>
        <end position="44"/>
    </location>
</feature>
<accession>A0ABW5CNZ1</accession>
<dbReference type="RefSeq" id="WP_245195503.1">
    <property type="nucleotide sequence ID" value="NZ_CP072611.1"/>
</dbReference>
<reference evidence="3" key="1">
    <citation type="journal article" date="2019" name="Int. J. Syst. Evol. Microbiol.">
        <title>The Global Catalogue of Microorganisms (GCM) 10K type strain sequencing project: providing services to taxonomists for standard genome sequencing and annotation.</title>
        <authorList>
            <consortium name="The Broad Institute Genomics Platform"/>
            <consortium name="The Broad Institute Genome Sequencing Center for Infectious Disease"/>
            <person name="Wu L."/>
            <person name="Ma J."/>
        </authorList>
    </citation>
    <scope>NUCLEOTIDE SEQUENCE [LARGE SCALE GENOMIC DNA]</scope>
    <source>
        <strain evidence="3">ZS-35-S2</strain>
    </source>
</reference>
<proteinExistence type="predicted"/>
<evidence type="ECO:0000259" key="1">
    <source>
        <dbReference type="Pfam" id="PF22677"/>
    </source>
</evidence>
<dbReference type="Gene3D" id="3.10.180.10">
    <property type="entry name" value="2,3-Dihydroxybiphenyl 1,2-Dioxygenase, domain 1"/>
    <property type="match status" value="1"/>
</dbReference>
<dbReference type="Proteomes" id="UP001597371">
    <property type="component" value="Unassembled WGS sequence"/>
</dbReference>
<evidence type="ECO:0000313" key="3">
    <source>
        <dbReference type="Proteomes" id="UP001597371"/>
    </source>
</evidence>
<dbReference type="InterPro" id="IPR053863">
    <property type="entry name" value="Glyoxy/Ble-like_N"/>
</dbReference>